<dbReference type="Proteomes" id="UP000228528">
    <property type="component" value="Unassembled WGS sequence"/>
</dbReference>
<keyword evidence="1" id="KW-0347">Helicase</keyword>
<dbReference type="PANTHER" id="PTHR40084">
    <property type="entry name" value="PHOSPHOHYDROLASE, PHP FAMILY"/>
    <property type="match status" value="1"/>
</dbReference>
<evidence type="ECO:0000313" key="1">
    <source>
        <dbReference type="EMBL" id="PIR76995.1"/>
    </source>
</evidence>
<name>A0A2M6NZU4_9BACT</name>
<dbReference type="PANTHER" id="PTHR40084:SF1">
    <property type="entry name" value="PHOSPHOTRANSFERASE"/>
    <property type="match status" value="1"/>
</dbReference>
<proteinExistence type="predicted"/>
<dbReference type="Gene3D" id="3.20.20.140">
    <property type="entry name" value="Metal-dependent hydrolases"/>
    <property type="match status" value="1"/>
</dbReference>
<sequence length="426" mass="48490">MYTQIVDLHIHSKYSRACSKRLELPIIGQACEERGIDIVVTGDMTHPAWFKSMKEQLQEDTEGIYTLKDHSSKTKFVIGTELASIKKHKGKTRRIHVCAFAPNLEVAEKFNKKLDSMGFNLKSDGRPILGLPCKDILEIMLEIDERMIMIPAHVWTPWFGVFGSKGGYDSLEECFEDLTPYIQAIETGLSSDPIMNWRLSSLDGITLVSNSDAHSPQKLGREANVLKFTNENDITYNELFRIIHEEDKEKFLYTIEFYPEEGKYYCDGHRDCQVVMEPEETKKHKGICPVCKKQLTIGVLNRVYELSDRTTQQAVQAGKNKIPFKSVVPLPEILADTYSCGVNTKKVHSLYTDMIKNIGNEFHILLHASRVDIEKHTTTQIANAIERVREGNIVVKPGYDGEFGTVKVFEDHEDRGVKKQLGMDLD</sequence>
<dbReference type="SUPFAM" id="SSF89550">
    <property type="entry name" value="PHP domain-like"/>
    <property type="match status" value="1"/>
</dbReference>
<dbReference type="EMBL" id="PFBW01000203">
    <property type="protein sequence ID" value="PIR76995.1"/>
    <property type="molecule type" value="Genomic_DNA"/>
</dbReference>
<keyword evidence="1" id="KW-0067">ATP-binding</keyword>
<dbReference type="InterPro" id="IPR016195">
    <property type="entry name" value="Pol/histidinol_Pase-like"/>
</dbReference>
<keyword evidence="1" id="KW-0378">Hydrolase</keyword>
<comment type="caution">
    <text evidence="1">The sequence shown here is derived from an EMBL/GenBank/DDBJ whole genome shotgun (WGS) entry which is preliminary data.</text>
</comment>
<protein>
    <submittedName>
        <fullName evidence="1">DNA helicase UvrD</fullName>
    </submittedName>
</protein>
<gene>
    <name evidence="1" type="ORF">COU30_04870</name>
</gene>
<dbReference type="CDD" id="cd19067">
    <property type="entry name" value="PfuEndoQ-like"/>
    <property type="match status" value="1"/>
</dbReference>
<reference evidence="2" key="1">
    <citation type="submission" date="2017-09" db="EMBL/GenBank/DDBJ databases">
        <title>Depth-based differentiation of microbial function through sediment-hosted aquifers and enrichment of novel symbionts in the deep terrestrial subsurface.</title>
        <authorList>
            <person name="Probst A.J."/>
            <person name="Ladd B."/>
            <person name="Jarett J.K."/>
            <person name="Geller-Mcgrath D.E."/>
            <person name="Sieber C.M.K."/>
            <person name="Emerson J.B."/>
            <person name="Anantharaman K."/>
            <person name="Thomas B.C."/>
            <person name="Malmstrom R."/>
            <person name="Stieglmeier M."/>
            <person name="Klingl A."/>
            <person name="Woyke T."/>
            <person name="Ryan C.M."/>
            <person name="Banfield J.F."/>
        </authorList>
    </citation>
    <scope>NUCLEOTIDE SEQUENCE [LARGE SCALE GENOMIC DNA]</scope>
</reference>
<organism evidence="1 2">
    <name type="scientific">Candidatus Magasanikbacteria bacterium CG10_big_fil_rev_8_21_14_0_10_38_6</name>
    <dbReference type="NCBI Taxonomy" id="1974647"/>
    <lineage>
        <taxon>Bacteria</taxon>
        <taxon>Candidatus Magasanikiibacteriota</taxon>
    </lineage>
</organism>
<accession>A0A2M6NZU4</accession>
<keyword evidence="1" id="KW-0547">Nucleotide-binding</keyword>
<dbReference type="GO" id="GO:0004386">
    <property type="term" value="F:helicase activity"/>
    <property type="evidence" value="ECO:0007669"/>
    <property type="project" value="UniProtKB-KW"/>
</dbReference>
<dbReference type="AlphaFoldDB" id="A0A2M6NZU4"/>
<evidence type="ECO:0000313" key="2">
    <source>
        <dbReference type="Proteomes" id="UP000228528"/>
    </source>
</evidence>